<dbReference type="OrthoDB" id="2418712at2759"/>
<keyword evidence="4" id="KW-1185">Reference proteome</keyword>
<feature type="compositionally biased region" description="Pro residues" evidence="1">
    <location>
        <begin position="26"/>
        <end position="37"/>
    </location>
</feature>
<evidence type="ECO:0000313" key="3">
    <source>
        <dbReference type="EMBL" id="KAJ1973989.1"/>
    </source>
</evidence>
<protein>
    <submittedName>
        <fullName evidence="3">Uncharacterized protein</fullName>
    </submittedName>
</protein>
<feature type="region of interest" description="Disordered" evidence="1">
    <location>
        <begin position="393"/>
        <end position="417"/>
    </location>
</feature>
<gene>
    <name evidence="3" type="ORF">H4R34_004889</name>
</gene>
<proteinExistence type="predicted"/>
<feature type="compositionally biased region" description="Polar residues" evidence="1">
    <location>
        <begin position="197"/>
        <end position="208"/>
    </location>
</feature>
<accession>A0A9W8E7N8</accession>
<feature type="region of interest" description="Disordered" evidence="1">
    <location>
        <begin position="1"/>
        <end position="63"/>
    </location>
</feature>
<feature type="region of interest" description="Disordered" evidence="1">
    <location>
        <begin position="443"/>
        <end position="468"/>
    </location>
</feature>
<evidence type="ECO:0000256" key="1">
    <source>
        <dbReference type="SAM" id="MobiDB-lite"/>
    </source>
</evidence>
<dbReference type="AlphaFoldDB" id="A0A9W8E7N8"/>
<sequence>MTPPAPSPHTLMSSSQLPTGRKTLPPAEPLADPPPPYSSIFTDVASEETKRPPHSSPVVPTRPGPLVDHSSSVHYSSDCLPLNSTPTEAVARDDLIYGKMLELEGLVSSVQHTLNSQTRAYHDVSHQLFEINEALGHLRSTPTEESLVPGSDLDHTPTDTAELSALLAQTNLSYTSTPLPESRRSVTHMQTGELAESPSSTSTPSNAVESPVRSKMNSTSEVNTETASDNEAEQTYTRINTMLQNLIDSASSALQNKDPVTLDPQDLARAEEMDEYLGAYQKQLTLVQPAEPCTPTQGSPVLPPAADPSPVPTTEALVDVDYGSEDDSDGNVEVQFWCKVVKKSRNLQESLAHARTGHKSTAGTKPAVELLTEHQLQNALLVPLLAAGSPSHRLPSPFTPSPLAKNRSETSPAPSAFSSVKRIRRSIRQSLVGTDLALFEPGAPVDTSAPQSLVPHGSQDTTSPPTQALAASAQGPTALARSPSAKDTARNFVTMMYWTLLFTLGAILLDAFICNIAGHQVLGMIDHIQKTQTEQDEKDETPSNNKALESGDESSGLSDLDQPCITEISPAAVAALGEASTLRPVGQWFDQYVDNLIIEEIED</sequence>
<comment type="caution">
    <text evidence="3">The sequence shown here is derived from an EMBL/GenBank/DDBJ whole genome shotgun (WGS) entry which is preliminary data.</text>
</comment>
<name>A0A9W8E7N8_9FUNG</name>
<evidence type="ECO:0000256" key="2">
    <source>
        <dbReference type="SAM" id="Phobius"/>
    </source>
</evidence>
<keyword evidence="2" id="KW-0812">Transmembrane</keyword>
<feature type="region of interest" description="Disordered" evidence="1">
    <location>
        <begin position="175"/>
        <end position="234"/>
    </location>
</feature>
<keyword evidence="2" id="KW-0472">Membrane</keyword>
<organism evidence="3 4">
    <name type="scientific">Dimargaris verticillata</name>
    <dbReference type="NCBI Taxonomy" id="2761393"/>
    <lineage>
        <taxon>Eukaryota</taxon>
        <taxon>Fungi</taxon>
        <taxon>Fungi incertae sedis</taxon>
        <taxon>Zoopagomycota</taxon>
        <taxon>Kickxellomycotina</taxon>
        <taxon>Dimargaritomycetes</taxon>
        <taxon>Dimargaritales</taxon>
        <taxon>Dimargaritaceae</taxon>
        <taxon>Dimargaris</taxon>
    </lineage>
</organism>
<dbReference type="EMBL" id="JANBQB010000722">
    <property type="protein sequence ID" value="KAJ1973989.1"/>
    <property type="molecule type" value="Genomic_DNA"/>
</dbReference>
<dbReference type="Proteomes" id="UP001151582">
    <property type="component" value="Unassembled WGS sequence"/>
</dbReference>
<feature type="compositionally biased region" description="Polar residues" evidence="1">
    <location>
        <begin position="215"/>
        <end position="234"/>
    </location>
</feature>
<evidence type="ECO:0000313" key="4">
    <source>
        <dbReference type="Proteomes" id="UP001151582"/>
    </source>
</evidence>
<feature type="region of interest" description="Disordered" evidence="1">
    <location>
        <begin position="532"/>
        <end position="561"/>
    </location>
</feature>
<reference evidence="3" key="1">
    <citation type="submission" date="2022-07" db="EMBL/GenBank/DDBJ databases">
        <title>Phylogenomic reconstructions and comparative analyses of Kickxellomycotina fungi.</title>
        <authorList>
            <person name="Reynolds N.K."/>
            <person name="Stajich J.E."/>
            <person name="Barry K."/>
            <person name="Grigoriev I.V."/>
            <person name="Crous P."/>
            <person name="Smith M.E."/>
        </authorList>
    </citation>
    <scope>NUCLEOTIDE SEQUENCE</scope>
    <source>
        <strain evidence="3">RSA 567</strain>
    </source>
</reference>
<feature type="transmembrane region" description="Helical" evidence="2">
    <location>
        <begin position="495"/>
        <end position="518"/>
    </location>
</feature>
<keyword evidence="2" id="KW-1133">Transmembrane helix</keyword>